<sequence>MVGREERLVEEGGGRGSEGPGAGVAGVETLAARQHCAQRSDVRSGGVPRSMSQPETARSGGEGRLQPGLASQGPSAEALQTSADFRVKVAACTSEQLRR</sequence>
<gene>
    <name evidence="2" type="ORF">SPIL2461_LOCUS15277</name>
</gene>
<protein>
    <submittedName>
        <fullName evidence="2">Uncharacterized protein</fullName>
    </submittedName>
</protein>
<dbReference type="Proteomes" id="UP000649617">
    <property type="component" value="Unassembled WGS sequence"/>
</dbReference>
<evidence type="ECO:0000313" key="3">
    <source>
        <dbReference type="Proteomes" id="UP000649617"/>
    </source>
</evidence>
<feature type="compositionally biased region" description="Gly residues" evidence="1">
    <location>
        <begin position="14"/>
        <end position="24"/>
    </location>
</feature>
<reference evidence="2" key="1">
    <citation type="submission" date="2021-02" db="EMBL/GenBank/DDBJ databases">
        <authorList>
            <person name="Dougan E. K."/>
            <person name="Rhodes N."/>
            <person name="Thang M."/>
            <person name="Chan C."/>
        </authorList>
    </citation>
    <scope>NUCLEOTIDE SEQUENCE</scope>
</reference>
<evidence type="ECO:0000256" key="1">
    <source>
        <dbReference type="SAM" id="MobiDB-lite"/>
    </source>
</evidence>
<dbReference type="AlphaFoldDB" id="A0A812UKG2"/>
<keyword evidence="3" id="KW-1185">Reference proteome</keyword>
<dbReference type="EMBL" id="CAJNIZ010036791">
    <property type="protein sequence ID" value="CAE7567774.1"/>
    <property type="molecule type" value="Genomic_DNA"/>
</dbReference>
<accession>A0A812UKG2</accession>
<feature type="compositionally biased region" description="Polar residues" evidence="1">
    <location>
        <begin position="72"/>
        <end position="82"/>
    </location>
</feature>
<evidence type="ECO:0000313" key="2">
    <source>
        <dbReference type="EMBL" id="CAE7567774.1"/>
    </source>
</evidence>
<proteinExistence type="predicted"/>
<feature type="region of interest" description="Disordered" evidence="1">
    <location>
        <begin position="1"/>
        <end position="82"/>
    </location>
</feature>
<feature type="compositionally biased region" description="Basic and acidic residues" evidence="1">
    <location>
        <begin position="1"/>
        <end position="13"/>
    </location>
</feature>
<organism evidence="2 3">
    <name type="scientific">Symbiodinium pilosum</name>
    <name type="common">Dinoflagellate</name>
    <dbReference type="NCBI Taxonomy" id="2952"/>
    <lineage>
        <taxon>Eukaryota</taxon>
        <taxon>Sar</taxon>
        <taxon>Alveolata</taxon>
        <taxon>Dinophyceae</taxon>
        <taxon>Suessiales</taxon>
        <taxon>Symbiodiniaceae</taxon>
        <taxon>Symbiodinium</taxon>
    </lineage>
</organism>
<name>A0A812UKG2_SYMPI</name>
<feature type="non-terminal residue" evidence="2">
    <location>
        <position position="99"/>
    </location>
</feature>
<comment type="caution">
    <text evidence="2">The sequence shown here is derived from an EMBL/GenBank/DDBJ whole genome shotgun (WGS) entry which is preliminary data.</text>
</comment>